<gene>
    <name evidence="2" type="ORF">FXN63_04420</name>
</gene>
<name>A0A5C0AU25_9BURK</name>
<feature type="chain" id="PRO_5023099557" description="Lipocalin-like domain-containing protein" evidence="1">
    <location>
        <begin position="27"/>
        <end position="167"/>
    </location>
</feature>
<dbReference type="KEGG" id="pacr:FXN63_04420"/>
<reference evidence="2 3" key="1">
    <citation type="submission" date="2019-08" db="EMBL/GenBank/DDBJ databases">
        <title>Amphibian skin-associated Pigmentiphaga: genome sequence and occurrence across geography and hosts.</title>
        <authorList>
            <person name="Bletz M.C."/>
            <person name="Bunk B."/>
            <person name="Sproeer C."/>
            <person name="Biwer P."/>
            <person name="Reiter S."/>
            <person name="Rabemananjara F.C.E."/>
            <person name="Schulz S."/>
            <person name="Overmann J."/>
            <person name="Vences M."/>
        </authorList>
    </citation>
    <scope>NUCLEOTIDE SEQUENCE [LARGE SCALE GENOMIC DNA]</scope>
    <source>
        <strain evidence="2 3">Mada1488</strain>
    </source>
</reference>
<dbReference type="Proteomes" id="UP000325161">
    <property type="component" value="Chromosome"/>
</dbReference>
<evidence type="ECO:0000256" key="1">
    <source>
        <dbReference type="SAM" id="SignalP"/>
    </source>
</evidence>
<feature type="signal peptide" evidence="1">
    <location>
        <begin position="1"/>
        <end position="26"/>
    </location>
</feature>
<dbReference type="EMBL" id="CP043046">
    <property type="protein sequence ID" value="QEI05164.1"/>
    <property type="molecule type" value="Genomic_DNA"/>
</dbReference>
<proteinExistence type="predicted"/>
<accession>A0A5C0AU25</accession>
<dbReference type="RefSeq" id="WP_148813206.1">
    <property type="nucleotide sequence ID" value="NZ_CP043046.1"/>
</dbReference>
<evidence type="ECO:0008006" key="4">
    <source>
        <dbReference type="Google" id="ProtNLM"/>
    </source>
</evidence>
<evidence type="ECO:0000313" key="2">
    <source>
        <dbReference type="EMBL" id="QEI05164.1"/>
    </source>
</evidence>
<dbReference type="OrthoDB" id="5450120at2"/>
<evidence type="ECO:0000313" key="3">
    <source>
        <dbReference type="Proteomes" id="UP000325161"/>
    </source>
</evidence>
<dbReference type="AlphaFoldDB" id="A0A5C0AU25"/>
<keyword evidence="1" id="KW-0732">Signal</keyword>
<organism evidence="2 3">
    <name type="scientific">Pigmentiphaga aceris</name>
    <dbReference type="NCBI Taxonomy" id="1940612"/>
    <lineage>
        <taxon>Bacteria</taxon>
        <taxon>Pseudomonadati</taxon>
        <taxon>Pseudomonadota</taxon>
        <taxon>Betaproteobacteria</taxon>
        <taxon>Burkholderiales</taxon>
        <taxon>Alcaligenaceae</taxon>
        <taxon>Pigmentiphaga</taxon>
    </lineage>
</organism>
<sequence>MKNVFPQMVAATTLVMASMAPAWSQAIPTPASPFAIEQIVGNWQVVGVLVAGGPVQALVTNDPTYMGRRLSITPTRISWAAKGSARGESCETPSVQALGSSLDNALGDTPPAEMSPALRAAPAYTVACQEKDWGPTTGAVLAYPEAGRLALTWYDNAVLLLQPVDAK</sequence>
<keyword evidence="3" id="KW-1185">Reference proteome</keyword>
<protein>
    <recommendedName>
        <fullName evidence="4">Lipocalin-like domain-containing protein</fullName>
    </recommendedName>
</protein>